<dbReference type="InterPro" id="IPR027417">
    <property type="entry name" value="P-loop_NTPase"/>
</dbReference>
<gene>
    <name evidence="1" type="ORF">LCGC14_3073160</name>
</gene>
<sequence>KAEKLRRLANLRPPWPDQYVNSETGKPYQPHHQAEADWIADIIHRYLLAKGGEGGGKSVAGIIRDLNRIRHGAHGIMVSPDFEHFKKSLWPEFRRWCPWERVVPQQRYRSSFDWEPGKPFQLAFDSGAIVYCGGMKETEVMSWEGPNVNWAHFDEPRRHKTPAALKVLDGRVRIPVKDFPPQIWYTTTPRKHWLFEFFGPLVENDPRADFKNDALVMTLLTIDNEMNLSPDFVRQRRQTLTEAEARVLLEAEWEDIEDSDRFLPSMVWWDNLKAAFPALTKREPMVVAVDAAVGRITGYSDCFGIVGVTRHTDPEYRKNQVFVRYVRKWQARPGKKIDFYKPRDELRKICK</sequence>
<dbReference type="Gene3D" id="3.40.50.300">
    <property type="entry name" value="P-loop containing nucleotide triphosphate hydrolases"/>
    <property type="match status" value="1"/>
</dbReference>
<dbReference type="EMBL" id="LAZR01065422">
    <property type="protein sequence ID" value="KKK55576.1"/>
    <property type="molecule type" value="Genomic_DNA"/>
</dbReference>
<accession>A0A0F8Z650</accession>
<organism evidence="1">
    <name type="scientific">marine sediment metagenome</name>
    <dbReference type="NCBI Taxonomy" id="412755"/>
    <lineage>
        <taxon>unclassified sequences</taxon>
        <taxon>metagenomes</taxon>
        <taxon>ecological metagenomes</taxon>
    </lineage>
</organism>
<proteinExistence type="predicted"/>
<dbReference type="Pfam" id="PF03237">
    <property type="entry name" value="Terminase_6N"/>
    <property type="match status" value="1"/>
</dbReference>
<dbReference type="AlphaFoldDB" id="A0A0F8Z650"/>
<feature type="non-terminal residue" evidence="1">
    <location>
        <position position="351"/>
    </location>
</feature>
<feature type="non-terminal residue" evidence="1">
    <location>
        <position position="1"/>
    </location>
</feature>
<evidence type="ECO:0000313" key="1">
    <source>
        <dbReference type="EMBL" id="KKK55576.1"/>
    </source>
</evidence>
<name>A0A0F8Z650_9ZZZZ</name>
<comment type="caution">
    <text evidence="1">The sequence shown here is derived from an EMBL/GenBank/DDBJ whole genome shotgun (WGS) entry which is preliminary data.</text>
</comment>
<protein>
    <submittedName>
        <fullName evidence="1">Uncharacterized protein</fullName>
    </submittedName>
</protein>
<reference evidence="1" key="1">
    <citation type="journal article" date="2015" name="Nature">
        <title>Complex archaea that bridge the gap between prokaryotes and eukaryotes.</title>
        <authorList>
            <person name="Spang A."/>
            <person name="Saw J.H."/>
            <person name="Jorgensen S.L."/>
            <person name="Zaremba-Niedzwiedzka K."/>
            <person name="Martijn J."/>
            <person name="Lind A.E."/>
            <person name="van Eijk R."/>
            <person name="Schleper C."/>
            <person name="Guy L."/>
            <person name="Ettema T.J."/>
        </authorList>
    </citation>
    <scope>NUCLEOTIDE SEQUENCE</scope>
</reference>